<organism evidence="1 2">
    <name type="scientific">Linnemannia gamsii</name>
    <dbReference type="NCBI Taxonomy" id="64522"/>
    <lineage>
        <taxon>Eukaryota</taxon>
        <taxon>Fungi</taxon>
        <taxon>Fungi incertae sedis</taxon>
        <taxon>Mucoromycota</taxon>
        <taxon>Mortierellomycotina</taxon>
        <taxon>Mortierellomycetes</taxon>
        <taxon>Mortierellales</taxon>
        <taxon>Mortierellaceae</taxon>
        <taxon>Linnemannia</taxon>
    </lineage>
</organism>
<dbReference type="EMBL" id="JAAAIN010001104">
    <property type="protein sequence ID" value="KAG0306892.1"/>
    <property type="molecule type" value="Genomic_DNA"/>
</dbReference>
<dbReference type="InterPro" id="IPR032675">
    <property type="entry name" value="LRR_dom_sf"/>
</dbReference>
<protein>
    <recommendedName>
        <fullName evidence="3">F-box domain-containing protein</fullName>
    </recommendedName>
</protein>
<accession>A0A9P6UK45</accession>
<dbReference type="SUPFAM" id="SSF52047">
    <property type="entry name" value="RNI-like"/>
    <property type="match status" value="1"/>
</dbReference>
<dbReference type="OrthoDB" id="2395028at2759"/>
<keyword evidence="2" id="KW-1185">Reference proteome</keyword>
<reference evidence="1" key="1">
    <citation type="journal article" date="2020" name="Fungal Divers.">
        <title>Resolving the Mortierellaceae phylogeny through synthesis of multi-gene phylogenetics and phylogenomics.</title>
        <authorList>
            <person name="Vandepol N."/>
            <person name="Liber J."/>
            <person name="Desiro A."/>
            <person name="Na H."/>
            <person name="Kennedy M."/>
            <person name="Barry K."/>
            <person name="Grigoriev I.V."/>
            <person name="Miller A.N."/>
            <person name="O'Donnell K."/>
            <person name="Stajich J.E."/>
            <person name="Bonito G."/>
        </authorList>
    </citation>
    <scope>NUCLEOTIDE SEQUENCE</scope>
    <source>
        <strain evidence="1">NVP60</strain>
    </source>
</reference>
<sequence length="560" mass="63580">MQPTQHPAVNLPEIITAIGFFLPRKSIVACLQVNSSFHSLLAPFIYRSLKIYSRHRASRRPSTQTLEHYAHLVHNLSINSVSKAYLTAGYRNLRSITLSGSRGNQNARIGTDDEILDALLQLVQDNPGLTSWILVDPWPQIPACIWKAIAEMTTELDMLLLNNTRVSESARPWFLMACRKTRRLHLKMVTVEGSGSNNNLTESTSSPLPPSLNAPFSPRIVRLDDVPGLSMLEQLEFLTRCQLLEDVFWRSVNQFTHIQLQMATEQGVSFIRAEMQRFFHSMAWPYLTSVHIENQGDYSDNALGRSLTDESLGHLLKSIPSGRLKKLLCMGLGMGTEGLRSLSRHFSNLSVLNARGNTVITSPVLQRLLESCPQLTMIDATELHIRDIRKGGPWVCTRMVDLHFSFNLWLEQGDVGWRDFTCSPLADKAQDAVEISRFIQDQHYIFDRLAKLTVLECLDVQVSPVRFNGVTGSGGSAMIHYGELDFRVSHGLEKLSALKELRYLDVSAVYQRLEREDVEMMVLQWPKLDFLEGRLNSDKQVEAILREYLAEHNIDKYLFE</sequence>
<name>A0A9P6UK45_9FUNG</name>
<evidence type="ECO:0000313" key="2">
    <source>
        <dbReference type="Proteomes" id="UP000823405"/>
    </source>
</evidence>
<dbReference type="Gene3D" id="3.80.10.10">
    <property type="entry name" value="Ribonuclease Inhibitor"/>
    <property type="match status" value="1"/>
</dbReference>
<evidence type="ECO:0008006" key="3">
    <source>
        <dbReference type="Google" id="ProtNLM"/>
    </source>
</evidence>
<proteinExistence type="predicted"/>
<comment type="caution">
    <text evidence="1">The sequence shown here is derived from an EMBL/GenBank/DDBJ whole genome shotgun (WGS) entry which is preliminary data.</text>
</comment>
<evidence type="ECO:0000313" key="1">
    <source>
        <dbReference type="EMBL" id="KAG0306892.1"/>
    </source>
</evidence>
<gene>
    <name evidence="1" type="ORF">BGZ97_000581</name>
</gene>
<dbReference type="AlphaFoldDB" id="A0A9P6UK45"/>
<dbReference type="Proteomes" id="UP000823405">
    <property type="component" value="Unassembled WGS sequence"/>
</dbReference>